<evidence type="ECO:0000256" key="5">
    <source>
        <dbReference type="ARBA" id="ARBA00022755"/>
    </source>
</evidence>
<keyword evidence="7 10" id="KW-0460">Magnesium</keyword>
<accession>A0A420W9T0</accession>
<dbReference type="GO" id="GO:0006189">
    <property type="term" value="P:'de novo' IMP biosynthetic process"/>
    <property type="evidence" value="ECO:0007669"/>
    <property type="project" value="UniProtKB-UniRule"/>
</dbReference>
<feature type="binding site" evidence="7 10">
    <location>
        <position position="289"/>
    </location>
    <ligand>
        <name>Mg(2+)</name>
        <dbReference type="ChEBI" id="CHEBI:18420"/>
    </ligand>
</feature>
<dbReference type="InterPro" id="IPR000836">
    <property type="entry name" value="PRTase_dom"/>
</dbReference>
<dbReference type="PROSITE" id="PS51278">
    <property type="entry name" value="GATASE_TYPE_2"/>
    <property type="match status" value="1"/>
</dbReference>
<keyword evidence="7" id="KW-0004">4Fe-4S</keyword>
<feature type="binding site" evidence="7 11">
    <location>
        <position position="439"/>
    </location>
    <ligand>
        <name>[4Fe-4S] cluster</name>
        <dbReference type="ChEBI" id="CHEBI:49883"/>
    </ligand>
</feature>
<evidence type="ECO:0000256" key="9">
    <source>
        <dbReference type="PIRSR" id="PIRSR000485-1"/>
    </source>
</evidence>
<dbReference type="Pfam" id="PF00156">
    <property type="entry name" value="Pribosyltran"/>
    <property type="match status" value="1"/>
</dbReference>
<feature type="active site" description="Nucleophile" evidence="7 9">
    <location>
        <position position="5"/>
    </location>
</feature>
<dbReference type="CDD" id="cd06223">
    <property type="entry name" value="PRTases_typeI"/>
    <property type="match status" value="1"/>
</dbReference>
<dbReference type="EC" id="2.4.2.14" evidence="7"/>
<dbReference type="CDD" id="cd00715">
    <property type="entry name" value="GPATase_N"/>
    <property type="match status" value="1"/>
</dbReference>
<comment type="catalytic activity">
    <reaction evidence="7 8">
        <text>5-phospho-beta-D-ribosylamine + L-glutamate + diphosphate = 5-phospho-alpha-D-ribose 1-diphosphate + L-glutamine + H2O</text>
        <dbReference type="Rhea" id="RHEA:14905"/>
        <dbReference type="ChEBI" id="CHEBI:15377"/>
        <dbReference type="ChEBI" id="CHEBI:29985"/>
        <dbReference type="ChEBI" id="CHEBI:33019"/>
        <dbReference type="ChEBI" id="CHEBI:58017"/>
        <dbReference type="ChEBI" id="CHEBI:58359"/>
        <dbReference type="ChEBI" id="CHEBI:58681"/>
        <dbReference type="EC" id="2.4.2.14"/>
    </reaction>
</comment>
<keyword evidence="3 7" id="KW-0328">Glycosyltransferase</keyword>
<keyword evidence="14" id="KW-1185">Reference proteome</keyword>
<dbReference type="SUPFAM" id="SSF56235">
    <property type="entry name" value="N-terminal nucleophile aminohydrolases (Ntn hydrolases)"/>
    <property type="match status" value="1"/>
</dbReference>
<dbReference type="PIRSF" id="PIRSF000485">
    <property type="entry name" value="Amd_phspho_trans"/>
    <property type="match status" value="1"/>
</dbReference>
<dbReference type="GO" id="GO:0000287">
    <property type="term" value="F:magnesium ion binding"/>
    <property type="evidence" value="ECO:0007669"/>
    <property type="project" value="UniProtKB-UniRule"/>
</dbReference>
<dbReference type="EMBL" id="RBIE01000001">
    <property type="protein sequence ID" value="RKQ64044.1"/>
    <property type="molecule type" value="Genomic_DNA"/>
</dbReference>
<dbReference type="SUPFAM" id="SSF53271">
    <property type="entry name" value="PRTase-like"/>
    <property type="match status" value="1"/>
</dbReference>
<keyword evidence="5 7" id="KW-0658">Purine biosynthesis</keyword>
<dbReference type="GO" id="GO:0051539">
    <property type="term" value="F:4 iron, 4 sulfur cluster binding"/>
    <property type="evidence" value="ECO:0007669"/>
    <property type="project" value="UniProtKB-KW"/>
</dbReference>
<feature type="binding site" evidence="7 11">
    <location>
        <position position="388"/>
    </location>
    <ligand>
        <name>[4Fe-4S] cluster</name>
        <dbReference type="ChEBI" id="CHEBI:49883"/>
    </ligand>
</feature>
<dbReference type="GO" id="GO:0004044">
    <property type="term" value="F:amidophosphoribosyltransferase activity"/>
    <property type="evidence" value="ECO:0007669"/>
    <property type="project" value="UniProtKB-UniRule"/>
</dbReference>
<dbReference type="Gene3D" id="3.40.50.2020">
    <property type="match status" value="1"/>
</dbReference>
<dbReference type="AlphaFoldDB" id="A0A420W9T0"/>
<dbReference type="Gene3D" id="3.60.20.10">
    <property type="entry name" value="Glutamine Phosphoribosylpyrophosphate, subunit 1, domain 1"/>
    <property type="match status" value="1"/>
</dbReference>
<dbReference type="InterPro" id="IPR029055">
    <property type="entry name" value="Ntn_hydrolases_N"/>
</dbReference>
<evidence type="ECO:0000256" key="4">
    <source>
        <dbReference type="ARBA" id="ARBA00022679"/>
    </source>
</evidence>
<evidence type="ECO:0000256" key="11">
    <source>
        <dbReference type="PIRSR" id="PIRSR000485-3"/>
    </source>
</evidence>
<comment type="cofactor">
    <cofactor evidence="7 11">
        <name>[4Fe-4S] cluster</name>
        <dbReference type="ChEBI" id="CHEBI:49883"/>
    </cofactor>
    <text evidence="7 11">Binds 1 [4Fe-4S] cluster per subunit.</text>
</comment>
<comment type="function">
    <text evidence="7">Catalyzes the formation of phosphoribosylamine from phosphoribosylpyrophosphate (PRPP) and glutamine.</text>
</comment>
<comment type="cofactor">
    <cofactor evidence="7 10">
        <name>Mg(2+)</name>
        <dbReference type="ChEBI" id="CHEBI:18420"/>
    </cofactor>
    <text evidence="7 10">Binds 1 Mg(2+) ion per subunit.</text>
</comment>
<protein>
    <recommendedName>
        <fullName evidence="7">Amidophosphoribosyltransferase</fullName>
        <shortName evidence="7">ATase</shortName>
        <ecNumber evidence="7">2.4.2.14</ecNumber>
    </recommendedName>
    <alternativeName>
        <fullName evidence="7">Glutamine phosphoribosylpyrophosphate amidotransferase</fullName>
        <shortName evidence="7">GPATase</shortName>
    </alternativeName>
</protein>
<dbReference type="InterPro" id="IPR017932">
    <property type="entry name" value="GATase_2_dom"/>
</dbReference>
<dbReference type="Proteomes" id="UP000280881">
    <property type="component" value="Unassembled WGS sequence"/>
</dbReference>
<proteinExistence type="inferred from homology"/>
<evidence type="ECO:0000313" key="14">
    <source>
        <dbReference type="Proteomes" id="UP000280881"/>
    </source>
</evidence>
<dbReference type="HAMAP" id="MF_01931">
    <property type="entry name" value="PurF"/>
    <property type="match status" value="1"/>
</dbReference>
<name>A0A420W9T0_9BACT</name>
<organism evidence="13 14">
    <name type="scientific">Thermovibrio guaymasensis</name>
    <dbReference type="NCBI Taxonomy" id="240167"/>
    <lineage>
        <taxon>Bacteria</taxon>
        <taxon>Pseudomonadati</taxon>
        <taxon>Aquificota</taxon>
        <taxon>Aquificia</taxon>
        <taxon>Desulfurobacteriales</taxon>
        <taxon>Desulfurobacteriaceae</taxon>
        <taxon>Thermovibrio</taxon>
    </lineage>
</organism>
<evidence type="ECO:0000256" key="1">
    <source>
        <dbReference type="ARBA" id="ARBA00005209"/>
    </source>
</evidence>
<reference evidence="13 14" key="1">
    <citation type="submission" date="2018-10" db="EMBL/GenBank/DDBJ databases">
        <title>Genomic Encyclopedia of Type Strains, Phase IV (KMG-IV): sequencing the most valuable type-strain genomes for metagenomic binning, comparative biology and taxonomic classification.</title>
        <authorList>
            <person name="Goeker M."/>
        </authorList>
    </citation>
    <scope>NUCLEOTIDE SEQUENCE [LARGE SCALE GENOMIC DNA]</scope>
    <source>
        <strain evidence="13 14">DSM 15521</strain>
    </source>
</reference>
<dbReference type="UniPathway" id="UPA00074">
    <property type="reaction ID" value="UER00124"/>
</dbReference>
<evidence type="ECO:0000256" key="6">
    <source>
        <dbReference type="ARBA" id="ARBA00022962"/>
    </source>
</evidence>
<keyword evidence="7 11" id="KW-0411">Iron-sulfur</keyword>
<evidence type="ECO:0000313" key="13">
    <source>
        <dbReference type="EMBL" id="RKQ64044.1"/>
    </source>
</evidence>
<dbReference type="RefSeq" id="WP_121170465.1">
    <property type="nucleotide sequence ID" value="NZ_RBIE01000001.1"/>
</dbReference>
<gene>
    <name evidence="7" type="primary">purF</name>
    <name evidence="13" type="ORF">C7457_0934</name>
</gene>
<feature type="binding site" evidence="7 11">
    <location>
        <position position="242"/>
    </location>
    <ligand>
        <name>[4Fe-4S] cluster</name>
        <dbReference type="ChEBI" id="CHEBI:49883"/>
    </ligand>
</feature>
<comment type="pathway">
    <text evidence="1 7 8">Purine metabolism; IMP biosynthesis via de novo pathway; N(1)-(5-phospho-D-ribosyl)glycinamide from 5-phospho-alpha-D-ribose 1-diphosphate: step 1/2.</text>
</comment>
<keyword evidence="6 7" id="KW-0315">Glutamine amidotransferase</keyword>
<evidence type="ECO:0000259" key="12">
    <source>
        <dbReference type="PROSITE" id="PS51278"/>
    </source>
</evidence>
<comment type="caution">
    <text evidence="13">The sequence shown here is derived from an EMBL/GenBank/DDBJ whole genome shotgun (WGS) entry which is preliminary data.</text>
</comment>
<dbReference type="InterPro" id="IPR029057">
    <property type="entry name" value="PRTase-like"/>
</dbReference>
<dbReference type="OrthoDB" id="9801213at2"/>
<evidence type="ECO:0000256" key="7">
    <source>
        <dbReference type="HAMAP-Rule" id="MF_01931"/>
    </source>
</evidence>
<sequence length="462" mass="51354">MKEYCGVFGIYNNPNAAYYTYLGLYALQHRGQESAGIAVTDGNRIAYHRDFGLVSSVFKDENLKRLTGHVAVGHNRYSTSGASDSPDNIQPIVVSFKNGQMAIAHNGNLVNALKLREELEEEGSIFRGTSDSEVIVHLIVKSKKKKFLDKLMDALGKLKGAYSLLVMTNKKLIAIRDPWGFRPLCMGELDGSPVFASETCAFDLIGAKYIRDVEPGEIVLIENGQMRSYRIPGSEGARKSQCIFEFVYFARPDSKIFGRSVYEVRKEFGRRLARENPVEADIVVPVPDSGVVPALGYSQESGIPFELALIRNHYVGRTFIKPQQKMRDIGVKVKLNPVPELLKGKRVIVIDDSIVRGTTSRKIVRMLREAGAKEVHMRISSPPTKWPCYFGIDTPTKEQLIASSHSVEEICHYIEADSLGYLSLEGMIEAAGGGKENFCTACFDGDYPIEVPETIIKQAKKD</sequence>
<dbReference type="InterPro" id="IPR005854">
    <property type="entry name" value="PurF"/>
</dbReference>
<feature type="binding site" evidence="7 10">
    <location>
        <position position="351"/>
    </location>
    <ligand>
        <name>Mg(2+)</name>
        <dbReference type="ChEBI" id="CHEBI:18420"/>
    </ligand>
</feature>
<dbReference type="NCBIfam" id="TIGR01134">
    <property type="entry name" value="purF"/>
    <property type="match status" value="1"/>
</dbReference>
<evidence type="ECO:0000256" key="2">
    <source>
        <dbReference type="ARBA" id="ARBA00010138"/>
    </source>
</evidence>
<keyword evidence="7 11" id="KW-0408">Iron</keyword>
<feature type="domain" description="Glutamine amidotransferase type-2" evidence="12">
    <location>
        <begin position="5"/>
        <end position="224"/>
    </location>
</feature>
<feature type="binding site" evidence="7 11">
    <location>
        <position position="442"/>
    </location>
    <ligand>
        <name>[4Fe-4S] cluster</name>
        <dbReference type="ChEBI" id="CHEBI:49883"/>
    </ligand>
</feature>
<dbReference type="GO" id="GO:0009113">
    <property type="term" value="P:purine nucleobase biosynthetic process"/>
    <property type="evidence" value="ECO:0007669"/>
    <property type="project" value="UniProtKB-UniRule"/>
</dbReference>
<evidence type="ECO:0000256" key="3">
    <source>
        <dbReference type="ARBA" id="ARBA00022676"/>
    </source>
</evidence>
<keyword evidence="4 7" id="KW-0808">Transferase</keyword>
<feature type="binding site" evidence="7 10">
    <location>
        <position position="352"/>
    </location>
    <ligand>
        <name>Mg(2+)</name>
        <dbReference type="ChEBI" id="CHEBI:18420"/>
    </ligand>
</feature>
<dbReference type="PANTHER" id="PTHR11907">
    <property type="entry name" value="AMIDOPHOSPHORIBOSYLTRANSFERASE"/>
    <property type="match status" value="1"/>
</dbReference>
<keyword evidence="7 10" id="KW-0479">Metal-binding</keyword>
<dbReference type="InterPro" id="IPR035584">
    <property type="entry name" value="PurF_N"/>
</dbReference>
<evidence type="ECO:0000256" key="8">
    <source>
        <dbReference type="PIRNR" id="PIRNR000485"/>
    </source>
</evidence>
<comment type="similarity">
    <text evidence="2 7 8">In the C-terminal section; belongs to the purine/pyrimidine phosphoribosyltransferase family.</text>
</comment>
<evidence type="ECO:0000256" key="10">
    <source>
        <dbReference type="PIRSR" id="PIRSR000485-2"/>
    </source>
</evidence>
<dbReference type="Pfam" id="PF13537">
    <property type="entry name" value="GATase_7"/>
    <property type="match status" value="1"/>
</dbReference>